<evidence type="ECO:0000313" key="2">
    <source>
        <dbReference type="EMBL" id="MFC4159910.1"/>
    </source>
</evidence>
<dbReference type="InterPro" id="IPR007456">
    <property type="entry name" value="Smg"/>
</dbReference>
<dbReference type="Proteomes" id="UP001595791">
    <property type="component" value="Unassembled WGS sequence"/>
</dbReference>
<protein>
    <recommendedName>
        <fullName evidence="1">Protein Smg homolog</fullName>
    </recommendedName>
</protein>
<dbReference type="HAMAP" id="MF_00598">
    <property type="entry name" value="Smg"/>
    <property type="match status" value="1"/>
</dbReference>
<dbReference type="EMBL" id="JBHSBU010000001">
    <property type="protein sequence ID" value="MFC4159910.1"/>
    <property type="molecule type" value="Genomic_DNA"/>
</dbReference>
<comment type="similarity">
    <text evidence="1">Belongs to the Smg family.</text>
</comment>
<dbReference type="Pfam" id="PF04361">
    <property type="entry name" value="DUF494"/>
    <property type="match status" value="1"/>
</dbReference>
<dbReference type="PANTHER" id="PTHR38692:SF1">
    <property type="entry name" value="PROTEIN SMG"/>
    <property type="match status" value="1"/>
</dbReference>
<dbReference type="PANTHER" id="PTHR38692">
    <property type="entry name" value="PROTEIN SMG"/>
    <property type="match status" value="1"/>
</dbReference>
<name>A0ABV8MSQ9_9NEIS</name>
<sequence length="150" mass="16924">MYDILAYLFEQYYSPEDCPDASTLARRLAAAGFEGSDIDEALDWLNELAQLDSNELEQLGSDAVRILHPREAARMTEEAQAFFHYLAGSGALTVGQREILLDWLIRHGPARVDEEAMKRVALMLLWRQGDDLANLLIEEILYSGEPAVMH</sequence>
<gene>
    <name evidence="1" type="primary">smg</name>
    <name evidence="2" type="ORF">ACFOW7_11195</name>
</gene>
<dbReference type="RefSeq" id="WP_378164168.1">
    <property type="nucleotide sequence ID" value="NZ_JBHSBU010000001.1"/>
</dbReference>
<evidence type="ECO:0000313" key="3">
    <source>
        <dbReference type="Proteomes" id="UP001595791"/>
    </source>
</evidence>
<organism evidence="2 3">
    <name type="scientific">Chitinimonas lacunae</name>
    <dbReference type="NCBI Taxonomy" id="1963018"/>
    <lineage>
        <taxon>Bacteria</taxon>
        <taxon>Pseudomonadati</taxon>
        <taxon>Pseudomonadota</taxon>
        <taxon>Betaproteobacteria</taxon>
        <taxon>Neisseriales</taxon>
        <taxon>Chitinibacteraceae</taxon>
        <taxon>Chitinimonas</taxon>
    </lineage>
</organism>
<reference evidence="3" key="1">
    <citation type="journal article" date="2019" name="Int. J. Syst. Evol. Microbiol.">
        <title>The Global Catalogue of Microorganisms (GCM) 10K type strain sequencing project: providing services to taxonomists for standard genome sequencing and annotation.</title>
        <authorList>
            <consortium name="The Broad Institute Genomics Platform"/>
            <consortium name="The Broad Institute Genome Sequencing Center for Infectious Disease"/>
            <person name="Wu L."/>
            <person name="Ma J."/>
        </authorList>
    </citation>
    <scope>NUCLEOTIDE SEQUENCE [LARGE SCALE GENOMIC DNA]</scope>
    <source>
        <strain evidence="3">LMG 29894</strain>
    </source>
</reference>
<comment type="caution">
    <text evidence="2">The sequence shown here is derived from an EMBL/GenBank/DDBJ whole genome shotgun (WGS) entry which is preliminary data.</text>
</comment>
<accession>A0ABV8MSQ9</accession>
<keyword evidence="3" id="KW-1185">Reference proteome</keyword>
<proteinExistence type="inferred from homology"/>
<evidence type="ECO:0000256" key="1">
    <source>
        <dbReference type="HAMAP-Rule" id="MF_00598"/>
    </source>
</evidence>